<evidence type="ECO:0000313" key="1">
    <source>
        <dbReference type="EMBL" id="ANE53463.1"/>
    </source>
</evidence>
<accession>A0A172U356</accession>
<dbReference type="EMBL" id="CP011390">
    <property type="protein sequence ID" value="ANE53463.1"/>
    <property type="molecule type" value="Genomic_DNA"/>
</dbReference>
<reference evidence="2" key="1">
    <citation type="submission" date="2015-01" db="EMBL/GenBank/DDBJ databases">
        <title>Flavisolibacter sp./LCS9/ whole genome sequencing.</title>
        <authorList>
            <person name="Kim M.K."/>
            <person name="Srinivasan S."/>
            <person name="Lee J.-J."/>
        </authorList>
    </citation>
    <scope>NUCLEOTIDE SEQUENCE [LARGE SCALE GENOMIC DNA]</scope>
    <source>
        <strain evidence="2">LCS9</strain>
    </source>
</reference>
<dbReference type="Pfam" id="PF11138">
    <property type="entry name" value="DUF2911"/>
    <property type="match status" value="1"/>
</dbReference>
<protein>
    <recommendedName>
        <fullName evidence="3">Asparagine synthetase B</fullName>
    </recommendedName>
</protein>
<evidence type="ECO:0008006" key="3">
    <source>
        <dbReference type="Google" id="ProtNLM"/>
    </source>
</evidence>
<name>A0A172U356_9BACT</name>
<dbReference type="InterPro" id="IPR021314">
    <property type="entry name" value="DUF2911"/>
</dbReference>
<gene>
    <name evidence="1" type="ORF">SY85_12390</name>
</gene>
<sequence length="167" mass="19183">MNPYSALDISAMDISYFPIDFPVLKMTKGTPELPIARIIYSRPHKQGRKIFGGLLKYGEPWRLGANEATEIELFQPLRIQGKTVAKGRYILYCIPTETKWTIVFNTNIYTWGLKQNAKKDVYRFDIPIQKTANNIENFTILFQGEAPHANILIAWDDVEARLPFSTN</sequence>
<dbReference type="PATRIC" id="fig|1492898.3.peg.2669"/>
<organism evidence="1 2">
    <name type="scientific">Flavisolibacter tropicus</name>
    <dbReference type="NCBI Taxonomy" id="1492898"/>
    <lineage>
        <taxon>Bacteria</taxon>
        <taxon>Pseudomonadati</taxon>
        <taxon>Bacteroidota</taxon>
        <taxon>Chitinophagia</taxon>
        <taxon>Chitinophagales</taxon>
        <taxon>Chitinophagaceae</taxon>
        <taxon>Flavisolibacter</taxon>
    </lineage>
</organism>
<dbReference type="KEGG" id="fla:SY85_12390"/>
<proteinExistence type="predicted"/>
<reference evidence="1 2" key="2">
    <citation type="journal article" date="2016" name="Int. J. Syst. Evol. Microbiol.">
        <title>Flavisolibacter tropicus sp. nov., isolated from tropical soil.</title>
        <authorList>
            <person name="Lee J.J."/>
            <person name="Kang M.S."/>
            <person name="Kim G.S."/>
            <person name="Lee C.S."/>
            <person name="Lim S."/>
            <person name="Lee J."/>
            <person name="Roh S.H."/>
            <person name="Kang H."/>
            <person name="Ha J.M."/>
            <person name="Bae S."/>
            <person name="Jung H.Y."/>
            <person name="Kim M.K."/>
        </authorList>
    </citation>
    <scope>NUCLEOTIDE SEQUENCE [LARGE SCALE GENOMIC DNA]</scope>
    <source>
        <strain evidence="1 2">LCS9</strain>
    </source>
</reference>
<keyword evidence="2" id="KW-1185">Reference proteome</keyword>
<evidence type="ECO:0000313" key="2">
    <source>
        <dbReference type="Proteomes" id="UP000077177"/>
    </source>
</evidence>
<dbReference type="Proteomes" id="UP000077177">
    <property type="component" value="Chromosome"/>
</dbReference>
<dbReference type="STRING" id="1492898.SY85_12390"/>
<dbReference type="AlphaFoldDB" id="A0A172U356"/>